<keyword evidence="2" id="KW-1185">Reference proteome</keyword>
<dbReference type="Proteomes" id="UP000245535">
    <property type="component" value="Unassembled WGS sequence"/>
</dbReference>
<accession>A0A316A344</accession>
<organism evidence="1 2">
    <name type="scientific">Sediminitomix flava</name>
    <dbReference type="NCBI Taxonomy" id="379075"/>
    <lineage>
        <taxon>Bacteria</taxon>
        <taxon>Pseudomonadati</taxon>
        <taxon>Bacteroidota</taxon>
        <taxon>Cytophagia</taxon>
        <taxon>Cytophagales</taxon>
        <taxon>Flammeovirgaceae</taxon>
        <taxon>Sediminitomix</taxon>
    </lineage>
</organism>
<dbReference type="Pfam" id="PF09424">
    <property type="entry name" value="YqeY"/>
    <property type="match status" value="1"/>
</dbReference>
<name>A0A316A344_SEDFL</name>
<comment type="caution">
    <text evidence="1">The sequence shown here is derived from an EMBL/GenBank/DDBJ whole genome shotgun (WGS) entry which is preliminary data.</text>
</comment>
<dbReference type="EMBL" id="QGDO01000001">
    <property type="protein sequence ID" value="PWJ44127.1"/>
    <property type="molecule type" value="Genomic_DNA"/>
</dbReference>
<dbReference type="SUPFAM" id="SSF89095">
    <property type="entry name" value="GatB/YqeY motif"/>
    <property type="match status" value="1"/>
</dbReference>
<dbReference type="InterPro" id="IPR019004">
    <property type="entry name" value="YqeY/Aim41"/>
</dbReference>
<dbReference type="InterPro" id="IPR003789">
    <property type="entry name" value="Asn/Gln_tRNA_amidoTrase-B-like"/>
</dbReference>
<evidence type="ECO:0000313" key="1">
    <source>
        <dbReference type="EMBL" id="PWJ44127.1"/>
    </source>
</evidence>
<gene>
    <name evidence="1" type="ORF">BC781_101477</name>
</gene>
<proteinExistence type="predicted"/>
<dbReference type="PANTHER" id="PTHR28055">
    <property type="entry name" value="ALTERED INHERITANCE OF MITOCHONDRIA PROTEIN 41, MITOCHONDRIAL"/>
    <property type="match status" value="1"/>
</dbReference>
<dbReference type="InterPro" id="IPR042184">
    <property type="entry name" value="YqeY/Aim41_N"/>
</dbReference>
<evidence type="ECO:0008006" key="3">
    <source>
        <dbReference type="Google" id="ProtNLM"/>
    </source>
</evidence>
<dbReference type="GO" id="GO:0016884">
    <property type="term" value="F:carbon-nitrogen ligase activity, with glutamine as amido-N-donor"/>
    <property type="evidence" value="ECO:0007669"/>
    <property type="project" value="InterPro"/>
</dbReference>
<dbReference type="InterPro" id="IPR023168">
    <property type="entry name" value="GatB_Yqey_C_2"/>
</dbReference>
<dbReference type="PANTHER" id="PTHR28055:SF1">
    <property type="entry name" value="ALTERED INHERITANCE OF MITOCHONDRIA PROTEIN 41, MITOCHONDRIAL"/>
    <property type="match status" value="1"/>
</dbReference>
<dbReference type="AlphaFoldDB" id="A0A316A344"/>
<sequence length="176" mass="19349">MSNVLFVKGNSFCTLELKIFQPQTPIIMSLKAKVQEGMKTAMKAKQKDVLSALKQIKAEIQKLETAGGVVGEITEEQEMKLLVKMAKQRKDTATTYQESGREDLAAVELKELEVIEEFLPKQMSEEEVAAEIKAIIEETGASSMKDMGKVMGLASKKLAGKADNKKVSDLVKQLLG</sequence>
<dbReference type="Gene3D" id="1.10.1510.10">
    <property type="entry name" value="Uncharacterised protein YqeY/AIM41 PF09424, N-terminal domain"/>
    <property type="match status" value="1"/>
</dbReference>
<evidence type="ECO:0000313" key="2">
    <source>
        <dbReference type="Proteomes" id="UP000245535"/>
    </source>
</evidence>
<dbReference type="Gene3D" id="1.10.10.410">
    <property type="match status" value="1"/>
</dbReference>
<protein>
    <recommendedName>
        <fullName evidence="3">Glutamyl-tRNA amidotransferase</fullName>
    </recommendedName>
</protein>
<reference evidence="1 2" key="1">
    <citation type="submission" date="2018-03" db="EMBL/GenBank/DDBJ databases">
        <title>Genomic Encyclopedia of Archaeal and Bacterial Type Strains, Phase II (KMG-II): from individual species to whole genera.</title>
        <authorList>
            <person name="Goeker M."/>
        </authorList>
    </citation>
    <scope>NUCLEOTIDE SEQUENCE [LARGE SCALE GENOMIC DNA]</scope>
    <source>
        <strain evidence="1 2">DSM 28229</strain>
    </source>
</reference>